<organism evidence="3 4">
    <name type="scientific">Macrostomum lignano</name>
    <dbReference type="NCBI Taxonomy" id="282301"/>
    <lineage>
        <taxon>Eukaryota</taxon>
        <taxon>Metazoa</taxon>
        <taxon>Spiralia</taxon>
        <taxon>Lophotrochozoa</taxon>
        <taxon>Platyhelminthes</taxon>
        <taxon>Rhabditophora</taxon>
        <taxon>Macrostomorpha</taxon>
        <taxon>Macrostomida</taxon>
        <taxon>Macrostomidae</taxon>
        <taxon>Macrostomum</taxon>
    </lineage>
</organism>
<sequence length="2148" mass="235061">PYTALLLDSLFDRLTASSGDASVRDLAAQSLREFLTWSVRQQMPSSGADSTASFYSRNVKSIVKRVCLLALHPASSKRLGAALAFNAVYAQFREEDSLVNAFAFELLHCFMRSIQLADADDASLGTVEQCNLALDHLERIMVERAATLKVESQGRRTPLGSKWTSATLEVAVRWLVGQCGQPESACRAAAMRLLVNDGSPTDRRSRVRGGLARCLLTSSPEKRQQTAASPRQFFQALLKQFKANYFYDRWERFQPHQNQQQHPLGPLRALLACLECHLWSLGGGLLDPQQLLGCGGGSRLCQRLSDFFNETDPSLDPGRLALSASVSASSAYSNSISEIRASAVTIRCQLIVRTAALLQLLAGKQPDSIAAELELAGQSVTVQRLLPQSGLASDPPSVAGAVRLARGVRALRDCGLLADSTADEKRQILDRCCQLAESAQTTQQHPVLPQLIDAALTYALNDSALQLWDYGNDDCRFSVLGILTNLLAVDAELVKSNDQVFVLFVGVLNSRVNGLALLGYMCRNPSTERAERLSSQLKLLCSETVLMRCSNQLGINSHAYCQYVRAFRGLLLAQETSEHPLLLEILSILVCKERQHALEAEFQQCLNRLLLRIPIQRCRDFVTWPWRLFRGDSGGGGFTVLAPLLTQCHGSVLLDFVATDDCLEYCLTCLLNAQQSLAGFNESETEEILLLARGCCRVLSCFYMACGLTELALPRLCDAFKRFYSRQPAAQKDPDRSLSNWVSVQCYDLVTQSFPRCRESARQMQCEAYNLLVHCIKAASDKERSYLPPFTENAAKRKFIFDNIVPTDVDYQLPLQQSASRKQYLVSVRPAASSASDSSASEAGPTDDLSWLNPSSSSTSAVAAGTNSLQFAASQFLADSSLSSDVSQFDRLVTADLSNTSDSASLATASLSLSTSSSFAINQRRSRKNRFHNQTLTATRRNLIVLESDSVNDHPCMATMVALLRHMKAFKLIPQLPEGVKPTQMPKWMQNMLQKVSNSSTDSHPNVRIFLMKLLINCQDIFQPYAHFWLRPMCQFALSDRNGGQGFHTLLVDIVYFFVAWSGTAIPEDDLGDRDLVERLLDKLTGLCYDKERRIFKNNWRLLDALIRSWRSRVHCVPYKRIFDLLQQTEEYTAAAAGLQLYNAYLSNALPYFNEQQGVNVGGVDSPQILAALVRLLNHSRKEVYSPCAGVTGLCLRQMVTAQSVVPAFYKQVAEQLGKMLTARPDAGLHALAQVSRCCPRLACIEFRQRLLFQLPHLTGDSLADCLVCLAAAATAAAVDSDNCRWPNAAVELKERGFFDSLKRLFALSSGGSASVSAESRVPQNSLALCERLLLLLQQQERLADAEQAAIKQQRVWLLAAVGEMCLASTGAGAGSVAALTLPQARRQAYQILATWYPTHPNLCAPALLAGLTDSAESNRAWLLEFWSRNSGLPSEASARWFALLSRCHGNNTADEDSNRDEEFSASTGAVLPAFCSAVQLDACSSTPDFRRPMFDRPLADCPFRECRIDADWRRRHGGLMTPLFLETQQQQQQQKASDVEPGTLRQLQDGDGATAAVAMGTDASMLPLRATAVGPGMFEATQLHPSAATAGLLADSQDLSVSTSLLFRSSGGGGGGAGLEVSAAGAAEAAAKREHRVTLRRRYRVGDLPDVQMEQGALVTTLAGLAQKDRMFGRLLCAQLSQSMVDWAASALSEDDVADMCRRLAAAWLGVLIPTSPFDGKRRNGLSAVTAATNDPALIGCALDSLCAVASSACGDGGVGVVDVGAIIRPSDYGLVAAAASAAHLPTLGALALELLYAWQGRPGVQQQSRDEPGRHRGRAAKATTEQLPTAAKRRRMEAGSQESNDDNSADVGTGHADRHEEAYWLALARLYRDMGEPDQQLGALRRCRSRHNGQEGVDNNDDEERFNALDWCLSGDVQLALATFDRLFRQADESGTESASAAADSATAVNNACQLARLDCLTRLADWSRLSGVSKKLLLTPADGEEGSGLADRLWSRVGVQNVCKNALSSYMLSSTRLVCDKPESAIGSDSESAEFMDFLRCTTDNDSVRTQFENVSSVPALQRQFHLSNMASVHRLTELRESLTLLTGDRRRQDVVSSTADLLAKWRQRRPDFIRDACDSWERTVAVRLLCANKMLLVDGLGWFC</sequence>
<dbReference type="GO" id="GO:0006303">
    <property type="term" value="P:double-strand break repair via nonhomologous end joining"/>
    <property type="evidence" value="ECO:0007669"/>
    <property type="project" value="InterPro"/>
</dbReference>
<dbReference type="Proteomes" id="UP000095280">
    <property type="component" value="Unplaced"/>
</dbReference>
<dbReference type="InterPro" id="IPR046803">
    <property type="entry name" value="DNAPKcs_CC1-2"/>
</dbReference>
<dbReference type="Pfam" id="PF08163">
    <property type="entry name" value="DNAPKcs_CC3"/>
    <property type="match status" value="1"/>
</dbReference>
<evidence type="ECO:0000313" key="4">
    <source>
        <dbReference type="WBParaSite" id="maker-uti_cns_0001247-snap-gene-0.15-mRNA-1"/>
    </source>
</evidence>
<evidence type="ECO:0000259" key="2">
    <source>
        <dbReference type="SMART" id="SM01344"/>
    </source>
</evidence>
<proteinExistence type="predicted"/>
<evidence type="ECO:0000313" key="3">
    <source>
        <dbReference type="Proteomes" id="UP000095280"/>
    </source>
</evidence>
<name>A0A1I8G9H3_9PLAT</name>
<keyword evidence="3" id="KW-1185">Reference proteome</keyword>
<dbReference type="GO" id="GO:0005634">
    <property type="term" value="C:nucleus"/>
    <property type="evidence" value="ECO:0007669"/>
    <property type="project" value="InterPro"/>
</dbReference>
<feature type="region of interest" description="Disordered" evidence="1">
    <location>
        <begin position="1528"/>
        <end position="1548"/>
    </location>
</feature>
<dbReference type="SUPFAM" id="SSF48371">
    <property type="entry name" value="ARM repeat"/>
    <property type="match status" value="2"/>
</dbReference>
<dbReference type="Pfam" id="PF19704">
    <property type="entry name" value="DNAPKcs_CC5"/>
    <property type="match status" value="3"/>
</dbReference>
<dbReference type="InterPro" id="IPR016024">
    <property type="entry name" value="ARM-type_fold"/>
</dbReference>
<dbReference type="SMART" id="SM01344">
    <property type="entry name" value="NUC194"/>
    <property type="match status" value="1"/>
</dbReference>
<protein>
    <submittedName>
        <fullName evidence="4">NUC194 domain-containing protein</fullName>
    </submittedName>
</protein>
<dbReference type="InterPro" id="IPR045581">
    <property type="entry name" value="DNAPKcs_CC5"/>
</dbReference>
<reference evidence="4" key="1">
    <citation type="submission" date="2016-11" db="UniProtKB">
        <authorList>
            <consortium name="WormBaseParasite"/>
        </authorList>
    </citation>
    <scope>IDENTIFICATION</scope>
</reference>
<accession>A0A1I8G9H3</accession>
<dbReference type="Pfam" id="PF20502">
    <property type="entry name" value="DNAPKcs_CC1-2"/>
    <property type="match status" value="1"/>
</dbReference>
<feature type="region of interest" description="Disordered" evidence="1">
    <location>
        <begin position="1805"/>
        <end position="1857"/>
    </location>
</feature>
<feature type="domain" description="DNA-dependent protein kinase catalytic subunit CC3" evidence="2">
    <location>
        <begin position="640"/>
        <end position="1075"/>
    </location>
</feature>
<dbReference type="InterPro" id="IPR012582">
    <property type="entry name" value="DNAPKcs_CC3"/>
</dbReference>
<dbReference type="WBParaSite" id="maker-uti_cns_0001247-snap-gene-0.15-mRNA-1">
    <property type="protein sequence ID" value="maker-uti_cns_0001247-snap-gene-0.15-mRNA-1"/>
    <property type="gene ID" value="maker-uti_cns_0001247-snap-gene-0.15"/>
</dbReference>
<evidence type="ECO:0000256" key="1">
    <source>
        <dbReference type="SAM" id="MobiDB-lite"/>
    </source>
</evidence>